<sequence>MSRLMFNIRRLSTSLGTEPELLLSDMEMSRVQMRCTKGTREGELLVEVENVGPDEYELSRTNSPGEIVEELRAVTSADVVQEAETSGSFKMIKESELGYADAIATERRPRTRGISLSDGTIITPAVADEELIQRIYATNRNDVDNGLDAWMCRRCKKKSGANGLAATSSGQEMRPKTIEIQDEKIVSAQTSHSPGKTKAEVNKANFETIEILSDDETRISPSVLASSSSSQRPISPASRPILSPSTSSSHKRPAEASTRHSADTSKRLRTTSEGNANYTESSLAILKPLDGNDHGVASSTDVRPEIIMPTTSLQSRDTSVGNTMLPGTPETEQKSESGACPKLLSSPSSARRVPPLPAKTARPGVHPPSRSQRTPLFLPSASPTPGLSQFATKTRNGASRTPLFLPSMSTAPGQGGHPRGPSTSSLRASFTPTAQEEYAQVQPSYERSREPLDLNTVFTRMNLEKTAFGEGKSERALLDRIERLQRREPSAGTTDPEPSSGRMEWNRMYVRDDMDELYASESEAERGVPSADQRKLATQEPQPEPAGIALSPATAASLSSVSALVLDTPELELKPLPVLYPHLERFSKAPILPGSRDPKRSSEYRGRARKAPAEKTKKRKRGLGFCVIGGVGV</sequence>
<gene>
    <name evidence="2" type="ORF">GLOTRDRAFT_141114</name>
</gene>
<feature type="region of interest" description="Disordered" evidence="1">
    <location>
        <begin position="222"/>
        <end position="276"/>
    </location>
</feature>
<dbReference type="AlphaFoldDB" id="S7REN7"/>
<feature type="compositionally biased region" description="Basic and acidic residues" evidence="1">
    <location>
        <begin position="596"/>
        <end position="615"/>
    </location>
</feature>
<dbReference type="Proteomes" id="UP000030669">
    <property type="component" value="Unassembled WGS sequence"/>
</dbReference>
<evidence type="ECO:0000256" key="1">
    <source>
        <dbReference type="SAM" id="MobiDB-lite"/>
    </source>
</evidence>
<dbReference type="STRING" id="670483.S7REN7"/>
<dbReference type="HOGENOM" id="CLU_432151_0_0_1"/>
<feature type="region of interest" description="Disordered" evidence="1">
    <location>
        <begin position="295"/>
        <end position="427"/>
    </location>
</feature>
<evidence type="ECO:0000313" key="3">
    <source>
        <dbReference type="Proteomes" id="UP000030669"/>
    </source>
</evidence>
<protein>
    <submittedName>
        <fullName evidence="2">Uncharacterized protein</fullName>
    </submittedName>
</protein>
<name>S7REN7_GLOTA</name>
<feature type="region of interest" description="Disordered" evidence="1">
    <location>
        <begin position="483"/>
        <end position="505"/>
    </location>
</feature>
<feature type="region of interest" description="Disordered" evidence="1">
    <location>
        <begin position="519"/>
        <end position="548"/>
    </location>
</feature>
<feature type="compositionally biased region" description="Polar residues" evidence="1">
    <location>
        <begin position="381"/>
        <end position="399"/>
    </location>
</feature>
<proteinExistence type="predicted"/>
<accession>S7REN7</accession>
<reference evidence="2 3" key="1">
    <citation type="journal article" date="2012" name="Science">
        <title>The Paleozoic origin of enzymatic lignin decomposition reconstructed from 31 fungal genomes.</title>
        <authorList>
            <person name="Floudas D."/>
            <person name="Binder M."/>
            <person name="Riley R."/>
            <person name="Barry K."/>
            <person name="Blanchette R.A."/>
            <person name="Henrissat B."/>
            <person name="Martinez A.T."/>
            <person name="Otillar R."/>
            <person name="Spatafora J.W."/>
            <person name="Yadav J.S."/>
            <person name="Aerts A."/>
            <person name="Benoit I."/>
            <person name="Boyd A."/>
            <person name="Carlson A."/>
            <person name="Copeland A."/>
            <person name="Coutinho P.M."/>
            <person name="de Vries R.P."/>
            <person name="Ferreira P."/>
            <person name="Findley K."/>
            <person name="Foster B."/>
            <person name="Gaskell J."/>
            <person name="Glotzer D."/>
            <person name="Gorecki P."/>
            <person name="Heitman J."/>
            <person name="Hesse C."/>
            <person name="Hori C."/>
            <person name="Igarashi K."/>
            <person name="Jurgens J.A."/>
            <person name="Kallen N."/>
            <person name="Kersten P."/>
            <person name="Kohler A."/>
            <person name="Kuees U."/>
            <person name="Kumar T.K.A."/>
            <person name="Kuo A."/>
            <person name="LaButti K."/>
            <person name="Larrondo L.F."/>
            <person name="Lindquist E."/>
            <person name="Ling A."/>
            <person name="Lombard V."/>
            <person name="Lucas S."/>
            <person name="Lundell T."/>
            <person name="Martin R."/>
            <person name="McLaughlin D.J."/>
            <person name="Morgenstern I."/>
            <person name="Morin E."/>
            <person name="Murat C."/>
            <person name="Nagy L.G."/>
            <person name="Nolan M."/>
            <person name="Ohm R.A."/>
            <person name="Patyshakuliyeva A."/>
            <person name="Rokas A."/>
            <person name="Ruiz-Duenas F.J."/>
            <person name="Sabat G."/>
            <person name="Salamov A."/>
            <person name="Samejima M."/>
            <person name="Schmutz J."/>
            <person name="Slot J.C."/>
            <person name="St John F."/>
            <person name="Stenlid J."/>
            <person name="Sun H."/>
            <person name="Sun S."/>
            <person name="Syed K."/>
            <person name="Tsang A."/>
            <person name="Wiebenga A."/>
            <person name="Young D."/>
            <person name="Pisabarro A."/>
            <person name="Eastwood D.C."/>
            <person name="Martin F."/>
            <person name="Cullen D."/>
            <person name="Grigoriev I.V."/>
            <person name="Hibbett D.S."/>
        </authorList>
    </citation>
    <scope>NUCLEOTIDE SEQUENCE [LARGE SCALE GENOMIC DNA]</scope>
    <source>
        <strain evidence="2 3">ATCC 11539</strain>
    </source>
</reference>
<feature type="region of interest" description="Disordered" evidence="1">
    <location>
        <begin position="587"/>
        <end position="618"/>
    </location>
</feature>
<organism evidence="2 3">
    <name type="scientific">Gloeophyllum trabeum (strain ATCC 11539 / FP-39264 / Madison 617)</name>
    <name type="common">Brown rot fungus</name>
    <dbReference type="NCBI Taxonomy" id="670483"/>
    <lineage>
        <taxon>Eukaryota</taxon>
        <taxon>Fungi</taxon>
        <taxon>Dikarya</taxon>
        <taxon>Basidiomycota</taxon>
        <taxon>Agaricomycotina</taxon>
        <taxon>Agaricomycetes</taxon>
        <taxon>Gloeophyllales</taxon>
        <taxon>Gloeophyllaceae</taxon>
        <taxon>Gloeophyllum</taxon>
    </lineage>
</organism>
<dbReference type="RefSeq" id="XP_007870405.1">
    <property type="nucleotide sequence ID" value="XM_007872214.1"/>
</dbReference>
<dbReference type="GeneID" id="19304691"/>
<evidence type="ECO:0000313" key="2">
    <source>
        <dbReference type="EMBL" id="EPQ50944.1"/>
    </source>
</evidence>
<keyword evidence="3" id="KW-1185">Reference proteome</keyword>
<feature type="compositionally biased region" description="Basic and acidic residues" evidence="1">
    <location>
        <begin position="252"/>
        <end position="266"/>
    </location>
</feature>
<feature type="compositionally biased region" description="Low complexity" evidence="1">
    <location>
        <begin position="222"/>
        <end position="248"/>
    </location>
</feature>
<dbReference type="KEGG" id="gtr:GLOTRDRAFT_141114"/>
<dbReference type="EMBL" id="KB469312">
    <property type="protein sequence ID" value="EPQ50944.1"/>
    <property type="molecule type" value="Genomic_DNA"/>
</dbReference>
<dbReference type="OrthoDB" id="10033786at2759"/>
<feature type="compositionally biased region" description="Polar residues" evidence="1">
    <location>
        <begin position="309"/>
        <end position="322"/>
    </location>
</feature>